<dbReference type="OrthoDB" id="2156370at2"/>
<dbReference type="RefSeq" id="WP_102199034.1">
    <property type="nucleotide sequence ID" value="NZ_PNHQ01000007.1"/>
</dbReference>
<organism evidence="1 2">
    <name type="scientific">Aerococcus viridans</name>
    <dbReference type="NCBI Taxonomy" id="1377"/>
    <lineage>
        <taxon>Bacteria</taxon>
        <taxon>Bacillati</taxon>
        <taxon>Bacillota</taxon>
        <taxon>Bacilli</taxon>
        <taxon>Lactobacillales</taxon>
        <taxon>Aerococcaceae</taxon>
        <taxon>Aerococcus</taxon>
    </lineage>
</organism>
<proteinExistence type="predicted"/>
<evidence type="ECO:0000313" key="2">
    <source>
        <dbReference type="Proteomes" id="UP000235701"/>
    </source>
</evidence>
<dbReference type="Proteomes" id="UP000235701">
    <property type="component" value="Unassembled WGS sequence"/>
</dbReference>
<comment type="caution">
    <text evidence="1">The sequence shown here is derived from an EMBL/GenBank/DDBJ whole genome shotgun (WGS) entry which is preliminary data.</text>
</comment>
<accession>A0A2N6UE95</accession>
<name>A0A2N6UE95_9LACT</name>
<dbReference type="AlphaFoldDB" id="A0A2N6UE95"/>
<evidence type="ECO:0000313" key="1">
    <source>
        <dbReference type="EMBL" id="PMC79919.1"/>
    </source>
</evidence>
<sequence length="135" mass="15858">MNEALKIENINKFFDEIGKPVSTNFVYGYEDPKNSSFLLLGSLSVIDQKYYIAAFFENEIVLAPLTRTGKFQGNYISIPQNQIKDIRVKKGLIQYKVIIDIDNQKYILKCNKFIFNIPWQKENIQHLENNAWYIK</sequence>
<reference evidence="1 2" key="1">
    <citation type="submission" date="2017-09" db="EMBL/GenBank/DDBJ databases">
        <title>Bacterial strain isolated from the female urinary microbiota.</title>
        <authorList>
            <person name="Thomas-White K."/>
            <person name="Kumar N."/>
            <person name="Forster S."/>
            <person name="Putonti C."/>
            <person name="Lawley T."/>
            <person name="Wolfe A.J."/>
        </authorList>
    </citation>
    <scope>NUCLEOTIDE SEQUENCE [LARGE SCALE GENOMIC DNA]</scope>
    <source>
        <strain evidence="1 2">UMB0240</strain>
    </source>
</reference>
<protein>
    <recommendedName>
        <fullName evidence="3">YokE-like PH domain-containing protein</fullName>
    </recommendedName>
</protein>
<evidence type="ECO:0008006" key="3">
    <source>
        <dbReference type="Google" id="ProtNLM"/>
    </source>
</evidence>
<gene>
    <name evidence="1" type="ORF">CJ191_03885</name>
</gene>
<dbReference type="EMBL" id="PNHQ01000007">
    <property type="protein sequence ID" value="PMC79919.1"/>
    <property type="molecule type" value="Genomic_DNA"/>
</dbReference>
<keyword evidence="2" id="KW-1185">Reference proteome</keyword>